<dbReference type="InterPro" id="IPR022572">
    <property type="entry name" value="DNA_rep/recomb_RecO_N"/>
</dbReference>
<organism evidence="10 11">
    <name type="scientific">Acidipropionibacterium jensenii</name>
    <dbReference type="NCBI Taxonomy" id="1749"/>
    <lineage>
        <taxon>Bacteria</taxon>
        <taxon>Bacillati</taxon>
        <taxon>Actinomycetota</taxon>
        <taxon>Actinomycetes</taxon>
        <taxon>Propionibacteriales</taxon>
        <taxon>Propionibacteriaceae</taxon>
        <taxon>Acidipropionibacterium</taxon>
    </lineage>
</organism>
<comment type="function">
    <text evidence="1 8">Involved in DNA repair and RecF pathway recombination.</text>
</comment>
<keyword evidence="5 8" id="KW-0233">DNA recombination</keyword>
<dbReference type="EMBL" id="LR134473">
    <property type="protein sequence ID" value="VEI02368.1"/>
    <property type="molecule type" value="Genomic_DNA"/>
</dbReference>
<dbReference type="STRING" id="1122997.GCA_000425285_01902"/>
<evidence type="ECO:0000259" key="9">
    <source>
        <dbReference type="Pfam" id="PF11967"/>
    </source>
</evidence>
<dbReference type="SUPFAM" id="SSF57863">
    <property type="entry name" value="ArfGap/RecO-like zinc finger"/>
    <property type="match status" value="1"/>
</dbReference>
<dbReference type="PANTHER" id="PTHR33991:SF1">
    <property type="entry name" value="DNA REPAIR PROTEIN RECO"/>
    <property type="match status" value="1"/>
</dbReference>
<accession>A0A3S4WVH9</accession>
<dbReference type="HAMAP" id="MF_00201">
    <property type="entry name" value="RecO"/>
    <property type="match status" value="1"/>
</dbReference>
<dbReference type="SUPFAM" id="SSF50249">
    <property type="entry name" value="Nucleic acid-binding proteins"/>
    <property type="match status" value="1"/>
</dbReference>
<evidence type="ECO:0000256" key="8">
    <source>
        <dbReference type="HAMAP-Rule" id="MF_00201"/>
    </source>
</evidence>
<dbReference type="InterPro" id="IPR012340">
    <property type="entry name" value="NA-bd_OB-fold"/>
</dbReference>
<comment type="similarity">
    <text evidence="2 8">Belongs to the RecO family.</text>
</comment>
<proteinExistence type="inferred from homology"/>
<gene>
    <name evidence="8 10" type="primary">recO</name>
    <name evidence="10" type="ORF">NCTC13652_00542</name>
</gene>
<dbReference type="Pfam" id="PF02565">
    <property type="entry name" value="RecO_C"/>
    <property type="match status" value="1"/>
</dbReference>
<keyword evidence="11" id="KW-1185">Reference proteome</keyword>
<evidence type="ECO:0000256" key="6">
    <source>
        <dbReference type="ARBA" id="ARBA00023204"/>
    </source>
</evidence>
<protein>
    <recommendedName>
        <fullName evidence="3 8">DNA repair protein RecO</fullName>
    </recommendedName>
    <alternativeName>
        <fullName evidence="7 8">Recombination protein O</fullName>
    </alternativeName>
</protein>
<dbReference type="InterPro" id="IPR037278">
    <property type="entry name" value="ARFGAP/RecO"/>
</dbReference>
<name>A0A3S4WVH9_9ACTN</name>
<dbReference type="AlphaFoldDB" id="A0A3S4WVH9"/>
<dbReference type="PANTHER" id="PTHR33991">
    <property type="entry name" value="DNA REPAIR PROTEIN RECO"/>
    <property type="match status" value="1"/>
</dbReference>
<keyword evidence="6 8" id="KW-0234">DNA repair</keyword>
<feature type="domain" description="DNA replication/recombination mediator RecO N-terminal" evidence="9">
    <location>
        <begin position="4"/>
        <end position="82"/>
    </location>
</feature>
<evidence type="ECO:0000313" key="11">
    <source>
        <dbReference type="Proteomes" id="UP000277858"/>
    </source>
</evidence>
<dbReference type="GO" id="GO:0043590">
    <property type="term" value="C:bacterial nucleoid"/>
    <property type="evidence" value="ECO:0007669"/>
    <property type="project" value="TreeGrafter"/>
</dbReference>
<dbReference type="Gene3D" id="2.40.50.140">
    <property type="entry name" value="Nucleic acid-binding proteins"/>
    <property type="match status" value="1"/>
</dbReference>
<evidence type="ECO:0000256" key="2">
    <source>
        <dbReference type="ARBA" id="ARBA00007452"/>
    </source>
</evidence>
<sequence>MGPMPTYRDRAVVLRTYKLGEADRIISMLTRDHGKVRAVARGIRRTSSKFGGRLDPFNRVDIQLVVGRSLDVVAQVETLRSYSAPLRTNYSLFTAAEVMVETADHLVPIEKEPAPTQYRLLAGALRTLGEGTPDGPRPATMVLDSYLLRSLSMAGYAPDLDDCVKCGKPGARAGFSPSLGGVVCADCQPPGTPHPNPETIEYMGALLSGDWTATRTVAPVRVREAAGLVSAFVSWHMERGLRSLPLMDRQD</sequence>
<evidence type="ECO:0000256" key="7">
    <source>
        <dbReference type="ARBA" id="ARBA00033409"/>
    </source>
</evidence>
<dbReference type="GO" id="GO:0006302">
    <property type="term" value="P:double-strand break repair"/>
    <property type="evidence" value="ECO:0007669"/>
    <property type="project" value="TreeGrafter"/>
</dbReference>
<evidence type="ECO:0000256" key="5">
    <source>
        <dbReference type="ARBA" id="ARBA00023172"/>
    </source>
</evidence>
<reference evidence="10 11" key="1">
    <citation type="submission" date="2018-12" db="EMBL/GenBank/DDBJ databases">
        <authorList>
            <consortium name="Pathogen Informatics"/>
        </authorList>
    </citation>
    <scope>NUCLEOTIDE SEQUENCE [LARGE SCALE GENOMIC DNA]</scope>
    <source>
        <strain evidence="10 11">NCTC13652</strain>
    </source>
</reference>
<dbReference type="NCBIfam" id="TIGR00613">
    <property type="entry name" value="reco"/>
    <property type="match status" value="1"/>
</dbReference>
<dbReference type="Proteomes" id="UP000277858">
    <property type="component" value="Chromosome"/>
</dbReference>
<dbReference type="Pfam" id="PF11967">
    <property type="entry name" value="RecO_N"/>
    <property type="match status" value="1"/>
</dbReference>
<evidence type="ECO:0000256" key="3">
    <source>
        <dbReference type="ARBA" id="ARBA00021310"/>
    </source>
</evidence>
<evidence type="ECO:0000256" key="1">
    <source>
        <dbReference type="ARBA" id="ARBA00003065"/>
    </source>
</evidence>
<dbReference type="GO" id="GO:0006310">
    <property type="term" value="P:DNA recombination"/>
    <property type="evidence" value="ECO:0007669"/>
    <property type="project" value="UniProtKB-UniRule"/>
</dbReference>
<dbReference type="InterPro" id="IPR042242">
    <property type="entry name" value="RecO_C"/>
</dbReference>
<evidence type="ECO:0000256" key="4">
    <source>
        <dbReference type="ARBA" id="ARBA00022763"/>
    </source>
</evidence>
<keyword evidence="4 8" id="KW-0227">DNA damage</keyword>
<dbReference type="InterPro" id="IPR003717">
    <property type="entry name" value="RecO"/>
</dbReference>
<dbReference type="Gene3D" id="1.20.1440.120">
    <property type="entry name" value="Recombination protein O, C-terminal domain"/>
    <property type="match status" value="1"/>
</dbReference>
<evidence type="ECO:0000313" key="10">
    <source>
        <dbReference type="EMBL" id="VEI02368.1"/>
    </source>
</evidence>